<evidence type="ECO:0000313" key="1">
    <source>
        <dbReference type="EMBL" id="CRF34873.1"/>
    </source>
</evidence>
<accession>A0A0G4K9J8</accession>
<evidence type="ECO:0000313" key="2">
    <source>
        <dbReference type="Proteomes" id="UP000043763"/>
    </source>
</evidence>
<gene>
    <name evidence="1" type="ORF">BRSU_2303</name>
</gene>
<dbReference type="EMBL" id="CVLB01000002">
    <property type="protein sequence ID" value="CRF34873.1"/>
    <property type="molecule type" value="Genomic_DNA"/>
</dbReference>
<name>A0A0G4K9J8_9SPIR</name>
<proteinExistence type="predicted"/>
<keyword evidence="2" id="KW-1185">Reference proteome</keyword>
<organism evidence="1 2">
    <name type="scientific">Brachyspira suanatina</name>
    <dbReference type="NCBI Taxonomy" id="381802"/>
    <lineage>
        <taxon>Bacteria</taxon>
        <taxon>Pseudomonadati</taxon>
        <taxon>Spirochaetota</taxon>
        <taxon>Spirochaetia</taxon>
        <taxon>Brachyspirales</taxon>
        <taxon>Brachyspiraceae</taxon>
        <taxon>Brachyspira</taxon>
    </lineage>
</organism>
<reference evidence="2" key="1">
    <citation type="submission" date="2015-04" db="EMBL/GenBank/DDBJ databases">
        <authorList>
            <person name="Mushtaq Mamoona"/>
        </authorList>
    </citation>
    <scope>NUCLEOTIDE SEQUENCE [LARGE SCALE GENOMIC DNA]</scope>
    <source>
        <strain evidence="2">AN4859/03</strain>
    </source>
</reference>
<protein>
    <submittedName>
        <fullName evidence="1">Uncharacterized protein</fullName>
    </submittedName>
</protein>
<sequence length="33" mass="3795">MTQTEDKVKKDLKSLISKYKEQATVVIRKSKAV</sequence>
<dbReference type="AlphaFoldDB" id="A0A0G4K9J8"/>
<dbReference type="Proteomes" id="UP000043763">
    <property type="component" value="Unassembled WGS sequence"/>
</dbReference>